<dbReference type="AlphaFoldDB" id="A0AAV3UK56"/>
<feature type="transmembrane region" description="Helical" evidence="1">
    <location>
        <begin position="62"/>
        <end position="83"/>
    </location>
</feature>
<accession>A0AAV3UK56</accession>
<feature type="transmembrane region" description="Helical" evidence="1">
    <location>
        <begin position="6"/>
        <end position="25"/>
    </location>
</feature>
<evidence type="ECO:0000313" key="2">
    <source>
        <dbReference type="EMBL" id="GAA5054747.1"/>
    </source>
</evidence>
<keyword evidence="3" id="KW-1185">Reference proteome</keyword>
<keyword evidence="1" id="KW-0472">Membrane</keyword>
<feature type="transmembrane region" description="Helical" evidence="1">
    <location>
        <begin position="128"/>
        <end position="150"/>
    </location>
</feature>
<reference evidence="2 3" key="1">
    <citation type="journal article" date="2019" name="Int. J. Syst. Evol. Microbiol.">
        <title>The Global Catalogue of Microorganisms (GCM) 10K type strain sequencing project: providing services to taxonomists for standard genome sequencing and annotation.</title>
        <authorList>
            <consortium name="The Broad Institute Genomics Platform"/>
            <consortium name="The Broad Institute Genome Sequencing Center for Infectious Disease"/>
            <person name="Wu L."/>
            <person name="Ma J."/>
        </authorList>
    </citation>
    <scope>NUCLEOTIDE SEQUENCE [LARGE SCALE GENOMIC DNA]</scope>
    <source>
        <strain evidence="2 3">JCM 17504</strain>
    </source>
</reference>
<keyword evidence="1" id="KW-1133">Transmembrane helix</keyword>
<evidence type="ECO:0000256" key="1">
    <source>
        <dbReference type="SAM" id="Phobius"/>
    </source>
</evidence>
<feature type="transmembrane region" description="Helical" evidence="1">
    <location>
        <begin position="95"/>
        <end position="116"/>
    </location>
</feature>
<proteinExistence type="predicted"/>
<protein>
    <submittedName>
        <fullName evidence="2">Uncharacterized protein</fullName>
    </submittedName>
</protein>
<sequence>MAPSSYFVSAFVMGFLLVLLGLGLIRGRDWQQYTASKRSDANWNDGEAEFELLRSVGANQTVWVLCFLFLTLGIGAGAILFVSGTAVSASVRQTAWLAVVSLSIALFAGYVFWGTYQSTRSRGLDSAQATLAALWVWGVLFIAVVTLKLVTA</sequence>
<organism evidence="2 3">
    <name type="scientific">Haladaptatus pallidirubidus</name>
    <dbReference type="NCBI Taxonomy" id="1008152"/>
    <lineage>
        <taxon>Archaea</taxon>
        <taxon>Methanobacteriati</taxon>
        <taxon>Methanobacteriota</taxon>
        <taxon>Stenosarchaea group</taxon>
        <taxon>Halobacteria</taxon>
        <taxon>Halobacteriales</taxon>
        <taxon>Haladaptataceae</taxon>
        <taxon>Haladaptatus</taxon>
    </lineage>
</organism>
<keyword evidence="1" id="KW-0812">Transmembrane</keyword>
<dbReference type="GeneID" id="68613424"/>
<comment type="caution">
    <text evidence="2">The sequence shown here is derived from an EMBL/GenBank/DDBJ whole genome shotgun (WGS) entry which is preliminary data.</text>
</comment>
<name>A0AAV3UK56_9EURY</name>
<dbReference type="EMBL" id="BAABKX010000014">
    <property type="protein sequence ID" value="GAA5054747.1"/>
    <property type="molecule type" value="Genomic_DNA"/>
</dbReference>
<dbReference type="Proteomes" id="UP001501729">
    <property type="component" value="Unassembled WGS sequence"/>
</dbReference>
<gene>
    <name evidence="2" type="ORF">GCM10025751_33630</name>
</gene>
<evidence type="ECO:0000313" key="3">
    <source>
        <dbReference type="Proteomes" id="UP001501729"/>
    </source>
</evidence>
<dbReference type="RefSeq" id="WP_227773239.1">
    <property type="nucleotide sequence ID" value="NZ_BAABKX010000014.1"/>
</dbReference>